<protein>
    <submittedName>
        <fullName evidence="1">GYD domain-containing protein</fullName>
    </submittedName>
</protein>
<organism evidence="1 2">
    <name type="scientific">Natrarchaeobius chitinivorans</name>
    <dbReference type="NCBI Taxonomy" id="1679083"/>
    <lineage>
        <taxon>Archaea</taxon>
        <taxon>Methanobacteriati</taxon>
        <taxon>Methanobacteriota</taxon>
        <taxon>Stenosarchaea group</taxon>
        <taxon>Halobacteria</taxon>
        <taxon>Halobacteriales</taxon>
        <taxon>Natrialbaceae</taxon>
        <taxon>Natrarchaeobius</taxon>
    </lineage>
</organism>
<comment type="caution">
    <text evidence="1">The sequence shown here is derived from an EMBL/GenBank/DDBJ whole genome shotgun (WGS) entry which is preliminary data.</text>
</comment>
<dbReference type="AlphaFoldDB" id="A0A3N6LYA3"/>
<dbReference type="InterPro" id="IPR014845">
    <property type="entry name" value="GYD/TTHA1554"/>
</dbReference>
<dbReference type="Proteomes" id="UP000282323">
    <property type="component" value="Unassembled WGS sequence"/>
</dbReference>
<reference evidence="1 2" key="1">
    <citation type="submission" date="2018-10" db="EMBL/GenBank/DDBJ databases">
        <title>Natrarchaeobius chitinivorans gen. nov., sp. nov., and Natrarchaeobius haloalkaliphilus sp. nov., alkaliphilic, chitin-utilizing haloarchaea from hypersaline alkaline lakes.</title>
        <authorList>
            <person name="Sorokin D.Y."/>
            <person name="Elcheninov A.G."/>
            <person name="Kostrikina N.A."/>
            <person name="Bale N.J."/>
            <person name="Sinninghe Damste J.S."/>
            <person name="Khijniak T.V."/>
            <person name="Kublanov I.V."/>
            <person name="Toshchakov S.V."/>
        </authorList>
    </citation>
    <scope>NUCLEOTIDE SEQUENCE [LARGE SCALE GENOMIC DNA]</scope>
    <source>
        <strain evidence="1 2">AArcht4T</strain>
    </source>
</reference>
<sequence>MPTYVTLWQYTQRGAQTIRESPKRIDRIEDQFAEMGGELREFHMLMGRYDTITISEFPDDETATQAILSVTEEGNVSSETLKAFSREATRDLIEGIPQ</sequence>
<accession>A0A3N6LYA3</accession>
<name>A0A3N6LYA3_NATCH</name>
<keyword evidence="2" id="KW-1185">Reference proteome</keyword>
<dbReference type="OrthoDB" id="35699at2157"/>
<gene>
    <name evidence="1" type="ORF">EA473_06325</name>
</gene>
<dbReference type="RefSeq" id="WP_124194800.1">
    <property type="nucleotide sequence ID" value="NZ_REGA01000004.1"/>
</dbReference>
<dbReference type="EMBL" id="REGA01000004">
    <property type="protein sequence ID" value="RQG95803.1"/>
    <property type="molecule type" value="Genomic_DNA"/>
</dbReference>
<dbReference type="Pfam" id="PF08734">
    <property type="entry name" value="GYD"/>
    <property type="match status" value="1"/>
</dbReference>
<evidence type="ECO:0000313" key="2">
    <source>
        <dbReference type="Proteomes" id="UP000282323"/>
    </source>
</evidence>
<evidence type="ECO:0000313" key="1">
    <source>
        <dbReference type="EMBL" id="RQG95803.1"/>
    </source>
</evidence>
<proteinExistence type="predicted"/>